<dbReference type="InterPro" id="IPR023753">
    <property type="entry name" value="FAD/NAD-binding_dom"/>
</dbReference>
<dbReference type="OrthoDB" id="27922at2157"/>
<keyword evidence="7 8" id="KW-0676">Redox-active center</keyword>
<dbReference type="NCBIfam" id="TIGR01350">
    <property type="entry name" value="lipoamide_DH"/>
    <property type="match status" value="1"/>
</dbReference>
<name>A0A1V0N619_9ARCH</name>
<dbReference type="Pfam" id="PF07992">
    <property type="entry name" value="Pyr_redox_2"/>
    <property type="match status" value="1"/>
</dbReference>
<dbReference type="Pfam" id="PF02852">
    <property type="entry name" value="Pyr_redox_dim"/>
    <property type="match status" value="1"/>
</dbReference>
<dbReference type="GO" id="GO:0005737">
    <property type="term" value="C:cytoplasm"/>
    <property type="evidence" value="ECO:0007669"/>
    <property type="project" value="UniProtKB-ARBA"/>
</dbReference>
<feature type="domain" description="FAD/NAD(P)-binding" evidence="10">
    <location>
        <begin position="4"/>
        <end position="307"/>
    </location>
</feature>
<evidence type="ECO:0000256" key="3">
    <source>
        <dbReference type="ARBA" id="ARBA00022827"/>
    </source>
</evidence>
<comment type="similarity">
    <text evidence="1 8">Belongs to the class-I pyridine nucleotide-disulfide oxidoreductase family.</text>
</comment>
<dbReference type="GO" id="GO:0004148">
    <property type="term" value="F:dihydrolipoyl dehydrogenase (NADH) activity"/>
    <property type="evidence" value="ECO:0007669"/>
    <property type="project" value="UniProtKB-EC"/>
</dbReference>
<evidence type="ECO:0000259" key="9">
    <source>
        <dbReference type="Pfam" id="PF02852"/>
    </source>
</evidence>
<dbReference type="PANTHER" id="PTHR22912">
    <property type="entry name" value="DISULFIDE OXIDOREDUCTASE"/>
    <property type="match status" value="1"/>
</dbReference>
<sequence length="429" mass="46844">MDFDAAIIGSGAGGYYSALRLLKHGKKVLIIEKEKFGGECLNYGCIPSKALIELSENIGYLHDMPGVTLNYKIDMKEWQKWKESMVKRITGGAEKLCISLGAKVIYGVGSVKDRNTVTVNGTDYTAKNIIINTGSVPVKIKGIDDVYYNREMLAVENIPSKLVIIGGGYIGVEMGTAFRKLGSEVYIVEMKDRILPEIEEDLAREVDKRLRKLGVNIMTGMKVLSVKKDKNYKVAIEGSDTIEADTVLMSVGRIPNTEGSGIEKLGIEMDGRFIKTDSHKRTNVPNIYAIGDVSGGPMLAHKAFYDGYVAAENILGNDTVVDYRAMPFVVYTDPEIAFTGKAGTKSNKVPVLANPRSLTMNQQDGFFKLYYDDDGTITGAGVAAPRSSESITEISLAVESGLSIDDLFLTIHPHPTVSEGLKDAAERRD</sequence>
<dbReference type="Proteomes" id="UP000192050">
    <property type="component" value="Chromosome"/>
</dbReference>
<dbReference type="PRINTS" id="PR00411">
    <property type="entry name" value="PNDRDTASEI"/>
</dbReference>
<dbReference type="Gene3D" id="3.50.50.60">
    <property type="entry name" value="FAD/NAD(P)-binding domain"/>
    <property type="match status" value="2"/>
</dbReference>
<reference evidence="11 12" key="1">
    <citation type="submission" date="2011-10" db="EMBL/GenBank/DDBJ databases">
        <title>Metabolic and evolutionary patterns in the extreme acidophile Ferroplasma acidiphilum.</title>
        <authorList>
            <person name="Golyshina O.V."/>
            <person name="Kozyavkin S.A."/>
            <person name="Tatusov R.L."/>
            <person name="Slesarev A.I."/>
            <person name="Golyshin P.N."/>
        </authorList>
    </citation>
    <scope>NUCLEOTIDE SEQUENCE [LARGE SCALE GENOMIC DNA]</scope>
    <source>
        <strain evidence="12">Y</strain>
    </source>
</reference>
<evidence type="ECO:0000256" key="7">
    <source>
        <dbReference type="ARBA" id="ARBA00023284"/>
    </source>
</evidence>
<comment type="miscellaneous">
    <text evidence="8">The active site is a redox-active disulfide bond.</text>
</comment>
<keyword evidence="2 8" id="KW-0285">Flavoprotein</keyword>
<evidence type="ECO:0000256" key="1">
    <source>
        <dbReference type="ARBA" id="ARBA00007532"/>
    </source>
</evidence>
<comment type="catalytic activity">
    <reaction evidence="8">
        <text>N(6)-[(R)-dihydrolipoyl]-L-lysyl-[protein] + NAD(+) = N(6)-[(R)-lipoyl]-L-lysyl-[protein] + NADH + H(+)</text>
        <dbReference type="Rhea" id="RHEA:15045"/>
        <dbReference type="Rhea" id="RHEA-COMP:10474"/>
        <dbReference type="Rhea" id="RHEA-COMP:10475"/>
        <dbReference type="ChEBI" id="CHEBI:15378"/>
        <dbReference type="ChEBI" id="CHEBI:57540"/>
        <dbReference type="ChEBI" id="CHEBI:57945"/>
        <dbReference type="ChEBI" id="CHEBI:83099"/>
        <dbReference type="ChEBI" id="CHEBI:83100"/>
        <dbReference type="EC" id="1.8.1.4"/>
    </reaction>
</comment>
<evidence type="ECO:0000256" key="8">
    <source>
        <dbReference type="RuleBase" id="RU003692"/>
    </source>
</evidence>
<dbReference type="InterPro" id="IPR006258">
    <property type="entry name" value="Lipoamide_DH"/>
</dbReference>
<evidence type="ECO:0000313" key="11">
    <source>
        <dbReference type="EMBL" id="ARD85598.1"/>
    </source>
</evidence>
<dbReference type="InterPro" id="IPR012999">
    <property type="entry name" value="Pyr_OxRdtase_I_AS"/>
</dbReference>
<dbReference type="Gene3D" id="3.30.390.30">
    <property type="match status" value="1"/>
</dbReference>
<dbReference type="SUPFAM" id="SSF51905">
    <property type="entry name" value="FAD/NAD(P)-binding domain"/>
    <property type="match status" value="1"/>
</dbReference>
<dbReference type="SUPFAM" id="SSF55424">
    <property type="entry name" value="FAD/NAD-linked reductases, dimerisation (C-terminal) domain"/>
    <property type="match status" value="1"/>
</dbReference>
<dbReference type="InterPro" id="IPR016156">
    <property type="entry name" value="FAD/NAD-linked_Rdtase_dimer_sf"/>
</dbReference>
<keyword evidence="5 8" id="KW-0520">NAD</keyword>
<feature type="domain" description="Pyridine nucleotide-disulphide oxidoreductase dimerisation" evidence="9">
    <location>
        <begin position="326"/>
        <end position="424"/>
    </location>
</feature>
<dbReference type="GO" id="GO:0006103">
    <property type="term" value="P:2-oxoglutarate metabolic process"/>
    <property type="evidence" value="ECO:0007669"/>
    <property type="project" value="TreeGrafter"/>
</dbReference>
<dbReference type="InterPro" id="IPR050151">
    <property type="entry name" value="Class-I_Pyr_Nuc-Dis_Oxidored"/>
</dbReference>
<dbReference type="InterPro" id="IPR036188">
    <property type="entry name" value="FAD/NAD-bd_sf"/>
</dbReference>
<keyword evidence="4 8" id="KW-0560">Oxidoreductase</keyword>
<dbReference type="GO" id="GO:0050660">
    <property type="term" value="F:flavin adenine dinucleotide binding"/>
    <property type="evidence" value="ECO:0007669"/>
    <property type="project" value="InterPro"/>
</dbReference>
<proteinExistence type="inferred from homology"/>
<dbReference type="PROSITE" id="PS00076">
    <property type="entry name" value="PYRIDINE_REDOX_1"/>
    <property type="match status" value="1"/>
</dbReference>
<evidence type="ECO:0000256" key="2">
    <source>
        <dbReference type="ARBA" id="ARBA00022630"/>
    </source>
</evidence>
<dbReference type="AlphaFoldDB" id="A0A1V0N619"/>
<comment type="cofactor">
    <cofactor evidence="8">
        <name>FAD</name>
        <dbReference type="ChEBI" id="CHEBI:57692"/>
    </cofactor>
    <text evidence="8">Binds 1 FAD per subunit.</text>
</comment>
<dbReference type="STRING" id="74969.FAD_1759"/>
<organism evidence="11 12">
    <name type="scientific">Ferroplasma acidiphilum</name>
    <dbReference type="NCBI Taxonomy" id="74969"/>
    <lineage>
        <taxon>Archaea</taxon>
        <taxon>Methanobacteriati</taxon>
        <taxon>Thermoplasmatota</taxon>
        <taxon>Thermoplasmata</taxon>
        <taxon>Thermoplasmatales</taxon>
        <taxon>Ferroplasmaceae</taxon>
        <taxon>Ferroplasma</taxon>
    </lineage>
</organism>
<evidence type="ECO:0000256" key="6">
    <source>
        <dbReference type="ARBA" id="ARBA00023157"/>
    </source>
</evidence>
<gene>
    <name evidence="11" type="ORF">FAD_1759</name>
</gene>
<dbReference type="RefSeq" id="WP_081143072.1">
    <property type="nucleotide sequence ID" value="NZ_CP015363.1"/>
</dbReference>
<protein>
    <recommendedName>
        <fullName evidence="8">Dihydrolipoyl dehydrogenase</fullName>
        <ecNumber evidence="8">1.8.1.4</ecNumber>
    </recommendedName>
</protein>
<evidence type="ECO:0000256" key="4">
    <source>
        <dbReference type="ARBA" id="ARBA00023002"/>
    </source>
</evidence>
<dbReference type="KEGG" id="fai:FAD_1759"/>
<dbReference type="PANTHER" id="PTHR22912:SF151">
    <property type="entry name" value="DIHYDROLIPOYL DEHYDROGENASE, MITOCHONDRIAL"/>
    <property type="match status" value="1"/>
</dbReference>
<evidence type="ECO:0000259" key="10">
    <source>
        <dbReference type="Pfam" id="PF07992"/>
    </source>
</evidence>
<accession>A0A1V0N619</accession>
<dbReference type="EMBL" id="CP015363">
    <property type="protein sequence ID" value="ARD85598.1"/>
    <property type="molecule type" value="Genomic_DNA"/>
</dbReference>
<dbReference type="PRINTS" id="PR00368">
    <property type="entry name" value="FADPNR"/>
</dbReference>
<keyword evidence="12" id="KW-1185">Reference proteome</keyword>
<evidence type="ECO:0000256" key="5">
    <source>
        <dbReference type="ARBA" id="ARBA00023027"/>
    </source>
</evidence>
<dbReference type="InterPro" id="IPR004099">
    <property type="entry name" value="Pyr_nucl-diS_OxRdtase_dimer"/>
</dbReference>
<dbReference type="EC" id="1.8.1.4" evidence="8"/>
<evidence type="ECO:0000313" key="12">
    <source>
        <dbReference type="Proteomes" id="UP000192050"/>
    </source>
</evidence>
<keyword evidence="3 8" id="KW-0274">FAD</keyword>
<dbReference type="GeneID" id="31677250"/>
<keyword evidence="6" id="KW-1015">Disulfide bond</keyword>